<proteinExistence type="predicted"/>
<sequence>MIHIVFQQADIETLQKAIELDATLQGEILHIKDDFAVGPIADIYETEGYQNRRDWWKKVLENSPYTEQLDIVDDKLTTHQLQEKLKDEAEQAWIWMAPNQHDVCGYYWLINQLKEFESRIHILSLNNLPFINDKGSIFYPVNLSEIPPKEFIKAKKLARPVTISEFELDGDEWKKLCSENGMVRTLDGGKKIISREVSYYDDKIIAALTKDAQKLNKIFQTLFTKMKVHTGDAFLAWRMKELINDGKIELSGNWNNGWKEISLKLPGAAEEISKEVDINA</sequence>
<reference evidence="3 4" key="1">
    <citation type="submission" date="2016-10" db="EMBL/GenBank/DDBJ databases">
        <authorList>
            <person name="de Groot N.N."/>
        </authorList>
    </citation>
    <scope>NUCLEOTIDE SEQUENCE [LARGE SCALE GENOMIC DNA]</scope>
    <source>
        <strain evidence="3 4">DSM 28286</strain>
    </source>
</reference>
<dbReference type="Pfam" id="PF08874">
    <property type="entry name" value="DUF1835"/>
    <property type="match status" value="1"/>
</dbReference>
<dbReference type="RefSeq" id="WP_090661210.1">
    <property type="nucleotide sequence ID" value="NZ_FOXQ01000012.1"/>
</dbReference>
<feature type="domain" description="DUF3658" evidence="2">
    <location>
        <begin position="156"/>
        <end position="254"/>
    </location>
</feature>
<dbReference type="Proteomes" id="UP000199031">
    <property type="component" value="Unassembled WGS sequence"/>
</dbReference>
<dbReference type="InterPro" id="IPR014973">
    <property type="entry name" value="DUF1835"/>
</dbReference>
<dbReference type="AlphaFoldDB" id="A0A1I5YFU3"/>
<evidence type="ECO:0008006" key="5">
    <source>
        <dbReference type="Google" id="ProtNLM"/>
    </source>
</evidence>
<protein>
    <recommendedName>
        <fullName evidence="5">DUF1835 domain-containing protein</fullName>
    </recommendedName>
</protein>
<gene>
    <name evidence="3" type="ORF">SAMN05444277_1125</name>
</gene>
<dbReference type="EMBL" id="FOXQ01000012">
    <property type="protein sequence ID" value="SFQ43079.1"/>
    <property type="molecule type" value="Genomic_DNA"/>
</dbReference>
<evidence type="ECO:0000259" key="1">
    <source>
        <dbReference type="Pfam" id="PF08874"/>
    </source>
</evidence>
<evidence type="ECO:0000313" key="3">
    <source>
        <dbReference type="EMBL" id="SFQ43079.1"/>
    </source>
</evidence>
<feature type="domain" description="DUF1835" evidence="1">
    <location>
        <begin position="2"/>
        <end position="123"/>
    </location>
</feature>
<evidence type="ECO:0000313" key="4">
    <source>
        <dbReference type="Proteomes" id="UP000199031"/>
    </source>
</evidence>
<dbReference type="STRING" id="1465490.SAMN05444277_1125"/>
<dbReference type="Pfam" id="PF12395">
    <property type="entry name" value="DUF3658"/>
    <property type="match status" value="1"/>
</dbReference>
<evidence type="ECO:0000259" key="2">
    <source>
        <dbReference type="Pfam" id="PF12395"/>
    </source>
</evidence>
<name>A0A1I5YFU3_9BACT</name>
<keyword evidence="4" id="KW-1185">Reference proteome</keyword>
<dbReference type="OrthoDB" id="648566at2"/>
<accession>A0A1I5YFU3</accession>
<dbReference type="InterPro" id="IPR022123">
    <property type="entry name" value="DUF3658"/>
</dbReference>
<organism evidence="3 4">
    <name type="scientific">Parafilimonas terrae</name>
    <dbReference type="NCBI Taxonomy" id="1465490"/>
    <lineage>
        <taxon>Bacteria</taxon>
        <taxon>Pseudomonadati</taxon>
        <taxon>Bacteroidota</taxon>
        <taxon>Chitinophagia</taxon>
        <taxon>Chitinophagales</taxon>
        <taxon>Chitinophagaceae</taxon>
        <taxon>Parafilimonas</taxon>
    </lineage>
</organism>